<dbReference type="EMBL" id="CZQA01000013">
    <property type="protein sequence ID" value="CUS39192.1"/>
    <property type="molecule type" value="Genomic_DNA"/>
</dbReference>
<dbReference type="GO" id="GO:0005886">
    <property type="term" value="C:plasma membrane"/>
    <property type="evidence" value="ECO:0007669"/>
    <property type="project" value="UniProtKB-SubCell"/>
</dbReference>
<feature type="transmembrane region" description="Helical" evidence="12">
    <location>
        <begin position="87"/>
        <end position="110"/>
    </location>
</feature>
<comment type="function">
    <text evidence="12">NDH-1 shuttles electrons from NADH, via FMN and iron-sulfur (Fe-S) centers, to quinones in the respiratory chain. The immediate electron acceptor for the enzyme in this species is believed to be ubiquinone. Couples the redox reaction to proton translocation (for every two electrons transferred, four hydrogen ions are translocated across the cytoplasmic membrane), and thus conserves the redox energy in a proton gradient.</text>
</comment>
<keyword evidence="10 12" id="KW-0830">Ubiquinone</keyword>
<keyword evidence="3 12" id="KW-0813">Transport</keyword>
<evidence type="ECO:0000256" key="4">
    <source>
        <dbReference type="ARBA" id="ARBA00022475"/>
    </source>
</evidence>
<comment type="subcellular location">
    <subcellularLocation>
        <location evidence="12 13">Cell membrane</location>
        <topology evidence="12 13">Multi-pass membrane protein</topology>
    </subcellularLocation>
    <subcellularLocation>
        <location evidence="1">Membrane</location>
        <topology evidence="1">Multi-pass membrane protein</topology>
    </subcellularLocation>
</comment>
<keyword evidence="16" id="KW-1185">Reference proteome</keyword>
<evidence type="ECO:0000256" key="8">
    <source>
        <dbReference type="ARBA" id="ARBA00022989"/>
    </source>
</evidence>
<keyword evidence="11 12" id="KW-0472">Membrane</keyword>
<evidence type="ECO:0000256" key="3">
    <source>
        <dbReference type="ARBA" id="ARBA00022448"/>
    </source>
</evidence>
<dbReference type="AlphaFoldDB" id="A0A0S4LRK4"/>
<evidence type="ECO:0000313" key="16">
    <source>
        <dbReference type="Proteomes" id="UP000199032"/>
    </source>
</evidence>
<evidence type="ECO:0000256" key="10">
    <source>
        <dbReference type="ARBA" id="ARBA00023075"/>
    </source>
</evidence>
<dbReference type="Gene3D" id="1.20.58.1610">
    <property type="entry name" value="NADH:ubiquinone/plastoquinone oxidoreductase, chain 3"/>
    <property type="match status" value="1"/>
</dbReference>
<sequence>MISKVRKSTCVTITYINVAMVDDAIWQICVYGLCVAVVIAVMLGVPPLLGERHWRKPERRSESATGVPYECGIRPTGNAQVRPPVQYYLIAMFFVIFDVEAAYLYAWAVAVPETGWLGFIEVAIFVSILLASLAYLWLTGALDWHAHAQRPRARHRQKPQLNQATELSNDRVA</sequence>
<evidence type="ECO:0000256" key="12">
    <source>
        <dbReference type="HAMAP-Rule" id="MF_01394"/>
    </source>
</evidence>
<dbReference type="PANTHER" id="PTHR11058:SF21">
    <property type="entry name" value="NADH-QUINONE OXIDOREDUCTASE SUBUNIT A"/>
    <property type="match status" value="1"/>
</dbReference>
<organism evidence="15 16">
    <name type="scientific">Candidatus Nitrospira nitrosa</name>
    <dbReference type="NCBI Taxonomy" id="1742972"/>
    <lineage>
        <taxon>Bacteria</taxon>
        <taxon>Pseudomonadati</taxon>
        <taxon>Nitrospirota</taxon>
        <taxon>Nitrospiria</taxon>
        <taxon>Nitrospirales</taxon>
        <taxon>Nitrospiraceae</taxon>
        <taxon>Nitrospira</taxon>
    </lineage>
</organism>
<comment type="similarity">
    <text evidence="2 12 13">Belongs to the complex I subunit 3 family.</text>
</comment>
<evidence type="ECO:0000256" key="2">
    <source>
        <dbReference type="ARBA" id="ARBA00008472"/>
    </source>
</evidence>
<proteinExistence type="inferred from homology"/>
<keyword evidence="4 12" id="KW-1003">Cell membrane</keyword>
<dbReference type="GO" id="GO:0008137">
    <property type="term" value="F:NADH dehydrogenase (ubiquinone) activity"/>
    <property type="evidence" value="ECO:0007669"/>
    <property type="project" value="InterPro"/>
</dbReference>
<dbReference type="Proteomes" id="UP000199032">
    <property type="component" value="Unassembled WGS sequence"/>
</dbReference>
<protein>
    <recommendedName>
        <fullName evidence="12">NADH-quinone oxidoreductase subunit A</fullName>
        <ecNumber evidence="12">7.1.1.-</ecNumber>
    </recommendedName>
    <alternativeName>
        <fullName evidence="12">NADH dehydrogenase I subunit A</fullName>
    </alternativeName>
    <alternativeName>
        <fullName evidence="12">NDH-1 subunit A</fullName>
    </alternativeName>
    <alternativeName>
        <fullName evidence="12">NUO1</fullName>
    </alternativeName>
</protein>
<dbReference type="GO" id="GO:0030964">
    <property type="term" value="C:NADH dehydrogenase complex"/>
    <property type="evidence" value="ECO:0007669"/>
    <property type="project" value="TreeGrafter"/>
</dbReference>
<dbReference type="InterPro" id="IPR023043">
    <property type="entry name" value="NAD(P)H_OxRDtase_bac/plastid"/>
</dbReference>
<dbReference type="Pfam" id="PF00507">
    <property type="entry name" value="Oxidored_q4"/>
    <property type="match status" value="1"/>
</dbReference>
<feature type="transmembrane region" description="Helical" evidence="12">
    <location>
        <begin position="24"/>
        <end position="50"/>
    </location>
</feature>
<evidence type="ECO:0000256" key="13">
    <source>
        <dbReference type="RuleBase" id="RU003639"/>
    </source>
</evidence>
<dbReference type="InterPro" id="IPR000440">
    <property type="entry name" value="NADH_UbQ/plastoQ_OxRdtase_su3"/>
</dbReference>
<evidence type="ECO:0000256" key="5">
    <source>
        <dbReference type="ARBA" id="ARBA00022692"/>
    </source>
</evidence>
<evidence type="ECO:0000313" key="15">
    <source>
        <dbReference type="EMBL" id="CUS39192.1"/>
    </source>
</evidence>
<evidence type="ECO:0000256" key="1">
    <source>
        <dbReference type="ARBA" id="ARBA00004141"/>
    </source>
</evidence>
<keyword evidence="9 12" id="KW-0520">NAD</keyword>
<evidence type="ECO:0000256" key="9">
    <source>
        <dbReference type="ARBA" id="ARBA00023027"/>
    </source>
</evidence>
<reference evidence="15 16" key="1">
    <citation type="submission" date="2015-10" db="EMBL/GenBank/DDBJ databases">
        <authorList>
            <person name="Gilbert D.G."/>
        </authorList>
    </citation>
    <scope>NUCLEOTIDE SEQUENCE [LARGE SCALE GENOMIC DNA]</scope>
    <source>
        <strain evidence="15">COMA1</strain>
    </source>
</reference>
<keyword evidence="7 12" id="KW-1278">Translocase</keyword>
<comment type="catalytic activity">
    <reaction evidence="12 13">
        <text>a quinone + NADH + 5 H(+)(in) = a quinol + NAD(+) + 4 H(+)(out)</text>
        <dbReference type="Rhea" id="RHEA:57888"/>
        <dbReference type="ChEBI" id="CHEBI:15378"/>
        <dbReference type="ChEBI" id="CHEBI:24646"/>
        <dbReference type="ChEBI" id="CHEBI:57540"/>
        <dbReference type="ChEBI" id="CHEBI:57945"/>
        <dbReference type="ChEBI" id="CHEBI:132124"/>
    </reaction>
</comment>
<keyword evidence="8 12" id="KW-1133">Transmembrane helix</keyword>
<dbReference type="EC" id="7.1.1.-" evidence="12"/>
<keyword evidence="5 12" id="KW-0812">Transmembrane</keyword>
<dbReference type="InterPro" id="IPR038430">
    <property type="entry name" value="NDAH_ubi_oxred_su3_sf"/>
</dbReference>
<feature type="transmembrane region" description="Helical" evidence="12">
    <location>
        <begin position="116"/>
        <end position="138"/>
    </location>
</feature>
<dbReference type="GO" id="GO:0048038">
    <property type="term" value="F:quinone binding"/>
    <property type="evidence" value="ECO:0007669"/>
    <property type="project" value="UniProtKB-KW"/>
</dbReference>
<comment type="subunit">
    <text evidence="12">NDH-1 is composed of 14 different subunits. Subunits NuoA, H, J, K, L, M, N constitute the membrane sector of the complex.</text>
</comment>
<gene>
    <name evidence="12" type="primary">nuoA</name>
    <name evidence="15" type="ORF">COMA1_70081</name>
</gene>
<feature type="region of interest" description="Disordered" evidence="14">
    <location>
        <begin position="153"/>
        <end position="173"/>
    </location>
</feature>
<dbReference type="PANTHER" id="PTHR11058">
    <property type="entry name" value="NADH-UBIQUINONE OXIDOREDUCTASE CHAIN 3"/>
    <property type="match status" value="1"/>
</dbReference>
<dbReference type="GO" id="GO:0050136">
    <property type="term" value="F:NADH dehydrogenase (quinone) (non-electrogenic) activity"/>
    <property type="evidence" value="ECO:0007669"/>
    <property type="project" value="UniProtKB-UniRule"/>
</dbReference>
<keyword evidence="6 12" id="KW-0874">Quinone</keyword>
<evidence type="ECO:0000256" key="7">
    <source>
        <dbReference type="ARBA" id="ARBA00022967"/>
    </source>
</evidence>
<name>A0A0S4LRK4_9BACT</name>
<dbReference type="STRING" id="1742972.COMA1_70081"/>
<accession>A0A0S4LRK4</accession>
<evidence type="ECO:0000256" key="6">
    <source>
        <dbReference type="ARBA" id="ARBA00022719"/>
    </source>
</evidence>
<evidence type="ECO:0000256" key="14">
    <source>
        <dbReference type="SAM" id="MobiDB-lite"/>
    </source>
</evidence>
<evidence type="ECO:0000256" key="11">
    <source>
        <dbReference type="ARBA" id="ARBA00023136"/>
    </source>
</evidence>
<dbReference type="HAMAP" id="MF_01394">
    <property type="entry name" value="NDH1_NuoA"/>
    <property type="match status" value="1"/>
</dbReference>